<keyword evidence="1" id="KW-0393">Immunoglobulin domain</keyword>
<dbReference type="InterPro" id="IPR013151">
    <property type="entry name" value="Immunoglobulin_dom"/>
</dbReference>
<evidence type="ECO:0000313" key="4">
    <source>
        <dbReference type="Proteomes" id="UP000694558"/>
    </source>
</evidence>
<dbReference type="SUPFAM" id="SSF48726">
    <property type="entry name" value="Immunoglobulin"/>
    <property type="match status" value="1"/>
</dbReference>
<protein>
    <recommendedName>
        <fullName evidence="2">Ig-like domain-containing protein</fullName>
    </recommendedName>
</protein>
<dbReference type="AlphaFoldDB" id="A0A8D3B1K0"/>
<dbReference type="Gene3D" id="2.60.40.10">
    <property type="entry name" value="Immunoglobulins"/>
    <property type="match status" value="1"/>
</dbReference>
<name>A0A8D3B1K0_SCOMX</name>
<evidence type="ECO:0000259" key="2">
    <source>
        <dbReference type="PROSITE" id="PS50835"/>
    </source>
</evidence>
<dbReference type="SMART" id="SM00409">
    <property type="entry name" value="IG"/>
    <property type="match status" value="1"/>
</dbReference>
<sequence>MLSSYTLMNKLWGNFVMDYSALCVPVTLEVLYPQKTITVARGSSVKLSCDANYDSEQCGLVRVVWLQKDTELSDPDKYFTTVNETVSDGNMRRRQVVVEIVDLTTEDTGVYQCKGECENGETAMGHIIRISVKGTIFTADADTDFFFIILSQ</sequence>
<dbReference type="Pfam" id="PF00047">
    <property type="entry name" value="ig"/>
    <property type="match status" value="1"/>
</dbReference>
<organism evidence="3 4">
    <name type="scientific">Scophthalmus maximus</name>
    <name type="common">Turbot</name>
    <name type="synonym">Psetta maxima</name>
    <dbReference type="NCBI Taxonomy" id="52904"/>
    <lineage>
        <taxon>Eukaryota</taxon>
        <taxon>Metazoa</taxon>
        <taxon>Chordata</taxon>
        <taxon>Craniata</taxon>
        <taxon>Vertebrata</taxon>
        <taxon>Euteleostomi</taxon>
        <taxon>Actinopterygii</taxon>
        <taxon>Neopterygii</taxon>
        <taxon>Teleostei</taxon>
        <taxon>Neoteleostei</taxon>
        <taxon>Acanthomorphata</taxon>
        <taxon>Carangaria</taxon>
        <taxon>Pleuronectiformes</taxon>
        <taxon>Pleuronectoidei</taxon>
        <taxon>Scophthalmidae</taxon>
        <taxon>Scophthalmus</taxon>
    </lineage>
</organism>
<accession>A0A8D3B1K0</accession>
<dbReference type="Ensembl" id="ENSSMAT00000027314.2">
    <property type="protein sequence ID" value="ENSSMAP00000026986.2"/>
    <property type="gene ID" value="ENSSMAG00000016497.2"/>
</dbReference>
<feature type="domain" description="Ig-like" evidence="2">
    <location>
        <begin position="25"/>
        <end position="113"/>
    </location>
</feature>
<reference evidence="3" key="2">
    <citation type="submission" date="2025-08" db="UniProtKB">
        <authorList>
            <consortium name="Ensembl"/>
        </authorList>
    </citation>
    <scope>IDENTIFICATION</scope>
</reference>
<dbReference type="Proteomes" id="UP000694558">
    <property type="component" value="Chromosome 16"/>
</dbReference>
<dbReference type="InterPro" id="IPR013783">
    <property type="entry name" value="Ig-like_fold"/>
</dbReference>
<dbReference type="InterPro" id="IPR003599">
    <property type="entry name" value="Ig_sub"/>
</dbReference>
<dbReference type="PROSITE" id="PS50835">
    <property type="entry name" value="IG_LIKE"/>
    <property type="match status" value="1"/>
</dbReference>
<evidence type="ECO:0000313" key="3">
    <source>
        <dbReference type="Ensembl" id="ENSSMAP00000026986.2"/>
    </source>
</evidence>
<reference evidence="3" key="1">
    <citation type="submission" date="2023-05" db="EMBL/GenBank/DDBJ databases">
        <title>High-quality long-read genome of Scophthalmus maximus.</title>
        <authorList>
            <person name="Lien S."/>
            <person name="Martinez P."/>
        </authorList>
    </citation>
    <scope>NUCLEOTIDE SEQUENCE [LARGE SCALE GENOMIC DNA]</scope>
</reference>
<evidence type="ECO:0000256" key="1">
    <source>
        <dbReference type="ARBA" id="ARBA00023319"/>
    </source>
</evidence>
<proteinExistence type="predicted"/>
<dbReference type="InterPro" id="IPR007110">
    <property type="entry name" value="Ig-like_dom"/>
</dbReference>
<dbReference type="GeneTree" id="ENSGT00940000174429"/>
<dbReference type="InterPro" id="IPR036179">
    <property type="entry name" value="Ig-like_dom_sf"/>
</dbReference>